<dbReference type="SUPFAM" id="SSF49899">
    <property type="entry name" value="Concanavalin A-like lectins/glucanases"/>
    <property type="match status" value="1"/>
</dbReference>
<accession>A0A918RW69</accession>
<dbReference type="InterPro" id="IPR050546">
    <property type="entry name" value="Glycosyl_Hydrlase_16"/>
</dbReference>
<dbReference type="InterPro" id="IPR000757">
    <property type="entry name" value="Beta-glucanase-like"/>
</dbReference>
<keyword evidence="2" id="KW-0732">Signal</keyword>
<dbReference type="CDD" id="cd08023">
    <property type="entry name" value="GH16_laminarinase_like"/>
    <property type="match status" value="1"/>
</dbReference>
<dbReference type="InterPro" id="IPR021720">
    <property type="entry name" value="Malectin_dom"/>
</dbReference>
<evidence type="ECO:0000313" key="4">
    <source>
        <dbReference type="EMBL" id="GHA13374.1"/>
    </source>
</evidence>
<evidence type="ECO:0000256" key="1">
    <source>
        <dbReference type="ARBA" id="ARBA00006865"/>
    </source>
</evidence>
<dbReference type="GO" id="GO:0004553">
    <property type="term" value="F:hydrolase activity, hydrolyzing O-glycosyl compounds"/>
    <property type="evidence" value="ECO:0007669"/>
    <property type="project" value="InterPro"/>
</dbReference>
<dbReference type="RefSeq" id="WP_189401440.1">
    <property type="nucleotide sequence ID" value="NZ_BMXA01000004.1"/>
</dbReference>
<protein>
    <recommendedName>
        <fullName evidence="3">GH16 domain-containing protein</fullName>
    </recommendedName>
</protein>
<proteinExistence type="inferred from homology"/>
<dbReference type="Gene3D" id="2.60.120.200">
    <property type="match status" value="1"/>
</dbReference>
<dbReference type="InterPro" id="IPR013320">
    <property type="entry name" value="ConA-like_dom_sf"/>
</dbReference>
<dbReference type="Pfam" id="PF00722">
    <property type="entry name" value="Glyco_hydro_16"/>
    <property type="match status" value="1"/>
</dbReference>
<reference evidence="4" key="2">
    <citation type="submission" date="2020-09" db="EMBL/GenBank/DDBJ databases">
        <authorList>
            <person name="Sun Q."/>
            <person name="Kim S."/>
        </authorList>
    </citation>
    <scope>NUCLEOTIDE SEQUENCE</scope>
    <source>
        <strain evidence="4">KCTC 12711</strain>
    </source>
</reference>
<name>A0A918RW69_9GAMM</name>
<dbReference type="EMBL" id="BMXA01000004">
    <property type="protein sequence ID" value="GHA13374.1"/>
    <property type="molecule type" value="Genomic_DNA"/>
</dbReference>
<dbReference type="PROSITE" id="PS51257">
    <property type="entry name" value="PROKAR_LIPOPROTEIN"/>
    <property type="match status" value="1"/>
</dbReference>
<sequence length="446" mass="49902">MTIKRLTQRLICTGLLTASCVSVAQTPIDETVQLAINYGGPAHHGADGIAYQADNIHNGKVGTVADIRGAQDPTIFHTYRTGEVDLSYPLDNGEYTVTLSFTEPDDVAVGDRVFDVLIEGEMVIPNFDIYQARGTTAKMAVVWSIPAVTVQDGQLDIQLTAVKGEPVVSALAVRTTPPKRDDWELVWQDEFDYEGAPDPTKWTHDIWPAGKVNQEDQAYTDRLKNVRVENGMLVIEAHKEQYDNAEYTSGRIHSAGKGDLLYGRVDVRAKLPYGQGTWPAIWMLSTNPFKYATNCKTAAEWQGNNKCDAWPNSGEIDIMEHVGYDMNRVHGTVHTKAYYWVIGKQRQATIEADNVDKQFHLYSLIWSPTRIDILYDNQPYFTYLNPNEGWEGWPFDHPFHVILNIAMGGGWGGAGGPTNDSILPARMLVDYVRLYQLPEHLTKPAK</sequence>
<feature type="domain" description="GH16" evidence="3">
    <location>
        <begin position="181"/>
        <end position="440"/>
    </location>
</feature>
<comment type="similarity">
    <text evidence="1">Belongs to the glycosyl hydrolase 16 family.</text>
</comment>
<evidence type="ECO:0000259" key="3">
    <source>
        <dbReference type="PROSITE" id="PS51762"/>
    </source>
</evidence>
<dbReference type="Pfam" id="PF11721">
    <property type="entry name" value="Malectin"/>
    <property type="match status" value="1"/>
</dbReference>
<evidence type="ECO:0000256" key="2">
    <source>
        <dbReference type="SAM" id="SignalP"/>
    </source>
</evidence>
<keyword evidence="5" id="KW-1185">Reference proteome</keyword>
<comment type="caution">
    <text evidence="4">The sequence shown here is derived from an EMBL/GenBank/DDBJ whole genome shotgun (WGS) entry which is preliminary data.</text>
</comment>
<dbReference type="PROSITE" id="PS51762">
    <property type="entry name" value="GH16_2"/>
    <property type="match status" value="1"/>
</dbReference>
<dbReference type="SUPFAM" id="SSF49785">
    <property type="entry name" value="Galactose-binding domain-like"/>
    <property type="match status" value="1"/>
</dbReference>
<dbReference type="Proteomes" id="UP000614811">
    <property type="component" value="Unassembled WGS sequence"/>
</dbReference>
<dbReference type="Gene3D" id="2.60.120.430">
    <property type="entry name" value="Galactose-binding lectin"/>
    <property type="match status" value="1"/>
</dbReference>
<dbReference type="PANTHER" id="PTHR10963:SF55">
    <property type="entry name" value="GLYCOSIDE HYDROLASE FAMILY 16 PROTEIN"/>
    <property type="match status" value="1"/>
</dbReference>
<dbReference type="GO" id="GO:0005975">
    <property type="term" value="P:carbohydrate metabolic process"/>
    <property type="evidence" value="ECO:0007669"/>
    <property type="project" value="InterPro"/>
</dbReference>
<feature type="chain" id="PRO_5037126111" description="GH16 domain-containing protein" evidence="2">
    <location>
        <begin position="25"/>
        <end position="446"/>
    </location>
</feature>
<dbReference type="AlphaFoldDB" id="A0A918RW69"/>
<gene>
    <name evidence="4" type="ORF">GCM10008090_23890</name>
</gene>
<organism evidence="4 5">
    <name type="scientific">Arenicella chitinivorans</name>
    <dbReference type="NCBI Taxonomy" id="1329800"/>
    <lineage>
        <taxon>Bacteria</taxon>
        <taxon>Pseudomonadati</taxon>
        <taxon>Pseudomonadota</taxon>
        <taxon>Gammaproteobacteria</taxon>
        <taxon>Arenicellales</taxon>
        <taxon>Arenicellaceae</taxon>
        <taxon>Arenicella</taxon>
    </lineage>
</organism>
<dbReference type="InterPro" id="IPR008979">
    <property type="entry name" value="Galactose-bd-like_sf"/>
</dbReference>
<feature type="signal peptide" evidence="2">
    <location>
        <begin position="1"/>
        <end position="24"/>
    </location>
</feature>
<reference evidence="4" key="1">
    <citation type="journal article" date="2014" name="Int. J. Syst. Evol. Microbiol.">
        <title>Complete genome sequence of Corynebacterium casei LMG S-19264T (=DSM 44701T), isolated from a smear-ripened cheese.</title>
        <authorList>
            <consortium name="US DOE Joint Genome Institute (JGI-PGF)"/>
            <person name="Walter F."/>
            <person name="Albersmeier A."/>
            <person name="Kalinowski J."/>
            <person name="Ruckert C."/>
        </authorList>
    </citation>
    <scope>NUCLEOTIDE SEQUENCE</scope>
    <source>
        <strain evidence="4">KCTC 12711</strain>
    </source>
</reference>
<dbReference type="PANTHER" id="PTHR10963">
    <property type="entry name" value="GLYCOSYL HYDROLASE-RELATED"/>
    <property type="match status" value="1"/>
</dbReference>
<evidence type="ECO:0000313" key="5">
    <source>
        <dbReference type="Proteomes" id="UP000614811"/>
    </source>
</evidence>